<keyword evidence="3" id="KW-0804">Transcription</keyword>
<dbReference type="PANTHER" id="PTHR46796">
    <property type="entry name" value="HTH-TYPE TRANSCRIPTIONAL ACTIVATOR RHAS-RELATED"/>
    <property type="match status" value="1"/>
</dbReference>
<evidence type="ECO:0000256" key="2">
    <source>
        <dbReference type="ARBA" id="ARBA00023125"/>
    </source>
</evidence>
<dbReference type="PANTHER" id="PTHR46796:SF6">
    <property type="entry name" value="ARAC SUBFAMILY"/>
    <property type="match status" value="1"/>
</dbReference>
<proteinExistence type="predicted"/>
<dbReference type="OrthoDB" id="8004517at2"/>
<evidence type="ECO:0000256" key="3">
    <source>
        <dbReference type="ARBA" id="ARBA00023163"/>
    </source>
</evidence>
<keyword evidence="1" id="KW-0805">Transcription regulation</keyword>
<dbReference type="EMBL" id="PUEJ01000001">
    <property type="protein sequence ID" value="PRH89456.1"/>
    <property type="molecule type" value="Genomic_DNA"/>
</dbReference>
<evidence type="ECO:0000313" key="6">
    <source>
        <dbReference type="Proteomes" id="UP000237682"/>
    </source>
</evidence>
<dbReference type="InterPro" id="IPR018060">
    <property type="entry name" value="HTH_AraC"/>
</dbReference>
<gene>
    <name evidence="5" type="ORF">C5L14_02450</name>
</gene>
<feature type="domain" description="HTH araC/xylS-type" evidence="4">
    <location>
        <begin position="213"/>
        <end position="313"/>
    </location>
</feature>
<keyword evidence="2" id="KW-0238">DNA-binding</keyword>
<organism evidence="5 6">
    <name type="scientific">Labrys okinawensis</name>
    <dbReference type="NCBI Taxonomy" id="346911"/>
    <lineage>
        <taxon>Bacteria</taxon>
        <taxon>Pseudomonadati</taxon>
        <taxon>Pseudomonadota</taxon>
        <taxon>Alphaproteobacteria</taxon>
        <taxon>Hyphomicrobiales</taxon>
        <taxon>Xanthobacteraceae</taxon>
        <taxon>Labrys</taxon>
    </lineage>
</organism>
<dbReference type="InterPro" id="IPR009057">
    <property type="entry name" value="Homeodomain-like_sf"/>
</dbReference>
<dbReference type="InterPro" id="IPR035418">
    <property type="entry name" value="AraC-bd_2"/>
</dbReference>
<evidence type="ECO:0000259" key="4">
    <source>
        <dbReference type="PROSITE" id="PS01124"/>
    </source>
</evidence>
<dbReference type="Pfam" id="PF14525">
    <property type="entry name" value="AraC_binding_2"/>
    <property type="match status" value="1"/>
</dbReference>
<dbReference type="AlphaFoldDB" id="A0A2S9QJB9"/>
<name>A0A2S9QJB9_9HYPH</name>
<dbReference type="Pfam" id="PF12833">
    <property type="entry name" value="HTH_18"/>
    <property type="match status" value="1"/>
</dbReference>
<dbReference type="GO" id="GO:0003700">
    <property type="term" value="F:DNA-binding transcription factor activity"/>
    <property type="evidence" value="ECO:0007669"/>
    <property type="project" value="InterPro"/>
</dbReference>
<sequence>MKTSVTTSATRTMDRSRHWHQAIAGAYFPLDLTFRHPDHFFGDLTIWQFGDVSISRLSSDGLQYLRLPHHFRRARKEEFLVTVPTRSQVYFSQCGSEVRCSPGGFFLERSHEPYEFSHADPADLWVLKVASQPLSERIRSPDRLCSLQFDAANGAGGLFADMLHLLPQRFEALDEEARNAVGRQLIDLLVLAVKADERVLTSGSSTVREAHLARIEAYVRGHLNEWRLDPEMIARACGVSIRYLHDLFRDTDQTVAGWIRDQRLAACRTALENPANTQTAAEIAYQWGFTDQAQFSRSFRARFGLPPGEYRRLNRRMGRSEAPPDISGTA</sequence>
<dbReference type="PRINTS" id="PR00032">
    <property type="entry name" value="HTHARAC"/>
</dbReference>
<evidence type="ECO:0000313" key="5">
    <source>
        <dbReference type="EMBL" id="PRH89456.1"/>
    </source>
</evidence>
<dbReference type="Proteomes" id="UP000237682">
    <property type="component" value="Unassembled WGS sequence"/>
</dbReference>
<dbReference type="Gene3D" id="1.10.10.60">
    <property type="entry name" value="Homeodomain-like"/>
    <property type="match status" value="1"/>
</dbReference>
<dbReference type="RefSeq" id="WP_105860419.1">
    <property type="nucleotide sequence ID" value="NZ_PUEJ01000001.1"/>
</dbReference>
<dbReference type="SUPFAM" id="SSF46689">
    <property type="entry name" value="Homeodomain-like"/>
    <property type="match status" value="1"/>
</dbReference>
<comment type="caution">
    <text evidence="5">The sequence shown here is derived from an EMBL/GenBank/DDBJ whole genome shotgun (WGS) entry which is preliminary data.</text>
</comment>
<dbReference type="SMART" id="SM00342">
    <property type="entry name" value="HTH_ARAC"/>
    <property type="match status" value="1"/>
</dbReference>
<accession>A0A2S9QJB9</accession>
<dbReference type="InterPro" id="IPR020449">
    <property type="entry name" value="Tscrpt_reg_AraC-type_HTH"/>
</dbReference>
<dbReference type="GO" id="GO:0043565">
    <property type="term" value="F:sequence-specific DNA binding"/>
    <property type="evidence" value="ECO:0007669"/>
    <property type="project" value="InterPro"/>
</dbReference>
<keyword evidence="6" id="KW-1185">Reference proteome</keyword>
<dbReference type="PROSITE" id="PS01124">
    <property type="entry name" value="HTH_ARAC_FAMILY_2"/>
    <property type="match status" value="1"/>
</dbReference>
<protein>
    <submittedName>
        <fullName evidence="5">AraC family transcriptional regulator</fullName>
    </submittedName>
</protein>
<reference evidence="5 6" key="1">
    <citation type="submission" date="2018-02" db="EMBL/GenBank/DDBJ databases">
        <title>Whole genome sequencing of endophytic bacterium.</title>
        <authorList>
            <person name="Eedara R."/>
            <person name="Podile A.R."/>
        </authorList>
    </citation>
    <scope>NUCLEOTIDE SEQUENCE [LARGE SCALE GENOMIC DNA]</scope>
    <source>
        <strain evidence="5 6">RP1T</strain>
    </source>
</reference>
<evidence type="ECO:0000256" key="1">
    <source>
        <dbReference type="ARBA" id="ARBA00023015"/>
    </source>
</evidence>
<dbReference type="InterPro" id="IPR050204">
    <property type="entry name" value="AraC_XylS_family_regulators"/>
</dbReference>